<evidence type="ECO:0000256" key="1">
    <source>
        <dbReference type="SAM" id="SignalP"/>
    </source>
</evidence>
<sequence>MTFGWLSIHTGLAACIGVAVSSASPAFAQSHSERAAFACMQLDEESAYADLQNLGWHSVMPVELSPVEKETLATEHYLFKAQRPNNPHKQQSFEETAKIAIRRVEQQMARNASASSFSGGAVFRNSSTRDLVSIQTENLQKFERTTCTFFYTQETAPSLYSHARRTLNANELENTYVTLVGTWNKYHDGIQREVQTYLWNNTSMSEALQREFPVELMVVASVWQHAENKKGDE</sequence>
<dbReference type="Proteomes" id="UP001193035">
    <property type="component" value="Unassembled WGS sequence"/>
</dbReference>
<keyword evidence="3" id="KW-1185">Reference proteome</keyword>
<feature type="signal peptide" evidence="1">
    <location>
        <begin position="1"/>
        <end position="28"/>
    </location>
</feature>
<dbReference type="EMBL" id="VCPD01000001">
    <property type="protein sequence ID" value="TMV10219.1"/>
    <property type="molecule type" value="Genomic_DNA"/>
</dbReference>
<gene>
    <name evidence="2" type="ORF">FGK63_03920</name>
</gene>
<name>A0ABY2X497_9RHOB</name>
<accession>A0ABY2X497</accession>
<protein>
    <submittedName>
        <fullName evidence="2">Uncharacterized protein</fullName>
    </submittedName>
</protein>
<organism evidence="2 3">
    <name type="scientific">Ruegeria sediminis</name>
    <dbReference type="NCBI Taxonomy" id="2583820"/>
    <lineage>
        <taxon>Bacteria</taxon>
        <taxon>Pseudomonadati</taxon>
        <taxon>Pseudomonadota</taxon>
        <taxon>Alphaproteobacteria</taxon>
        <taxon>Rhodobacterales</taxon>
        <taxon>Roseobacteraceae</taxon>
        <taxon>Ruegeria</taxon>
    </lineage>
</organism>
<reference evidence="2 3" key="1">
    <citation type="submission" date="2019-05" db="EMBL/GenBank/DDBJ databases">
        <title>Ruegeria sp. nov., isolated from tidal flat.</title>
        <authorList>
            <person name="Kim W."/>
        </authorList>
    </citation>
    <scope>NUCLEOTIDE SEQUENCE [LARGE SCALE GENOMIC DNA]</scope>
    <source>
        <strain evidence="2 3">CAU 1488</strain>
    </source>
</reference>
<keyword evidence="1" id="KW-0732">Signal</keyword>
<proteinExistence type="predicted"/>
<dbReference type="RefSeq" id="WP_138840276.1">
    <property type="nucleotide sequence ID" value="NZ_VCPD01000001.1"/>
</dbReference>
<comment type="caution">
    <text evidence="2">The sequence shown here is derived from an EMBL/GenBank/DDBJ whole genome shotgun (WGS) entry which is preliminary data.</text>
</comment>
<feature type="chain" id="PRO_5045621217" evidence="1">
    <location>
        <begin position="29"/>
        <end position="233"/>
    </location>
</feature>
<evidence type="ECO:0000313" key="2">
    <source>
        <dbReference type="EMBL" id="TMV10219.1"/>
    </source>
</evidence>
<evidence type="ECO:0000313" key="3">
    <source>
        <dbReference type="Proteomes" id="UP001193035"/>
    </source>
</evidence>